<dbReference type="EnsemblPlants" id="TraesCS7B02G397900.1">
    <property type="protein sequence ID" value="TraesCS7B02G397900.1.cds1"/>
    <property type="gene ID" value="TraesCS7B02G397900"/>
</dbReference>
<dbReference type="Gramene" id="TraesCS7B03G1071800.1">
    <property type="protein sequence ID" value="TraesCS7B03G1071800.1.CDS1"/>
    <property type="gene ID" value="TraesCS7B03G1071800"/>
</dbReference>
<reference evidence="3" key="2">
    <citation type="submission" date="2018-10" db="UniProtKB">
        <authorList>
            <consortium name="EnsemblPlants"/>
        </authorList>
    </citation>
    <scope>IDENTIFICATION</scope>
</reference>
<evidence type="ECO:0000313" key="4">
    <source>
        <dbReference type="Proteomes" id="UP000019116"/>
    </source>
</evidence>
<dbReference type="InterPro" id="IPR001810">
    <property type="entry name" value="F-box_dom"/>
</dbReference>
<dbReference type="PANTHER" id="PTHR31111:SF136">
    <property type="entry name" value="F-BOX ASSOCIATED DOMAIN-CONTAINING PROTEIN"/>
    <property type="match status" value="1"/>
</dbReference>
<evidence type="ECO:0000256" key="1">
    <source>
        <dbReference type="SAM" id="MobiDB-lite"/>
    </source>
</evidence>
<dbReference type="NCBIfam" id="TIGR01640">
    <property type="entry name" value="F_box_assoc_1"/>
    <property type="match status" value="1"/>
</dbReference>
<accession>A0A3B6SN08</accession>
<dbReference type="STRING" id="4565.A0A3B6SN08"/>
<reference evidence="3" key="1">
    <citation type="submission" date="2018-08" db="EMBL/GenBank/DDBJ databases">
        <authorList>
            <person name="Rossello M."/>
        </authorList>
    </citation>
    <scope>NUCLEOTIDE SEQUENCE [LARGE SCALE GENOMIC DNA]</scope>
    <source>
        <strain evidence="3">cv. Chinese Spring</strain>
    </source>
</reference>
<dbReference type="Pfam" id="PF00646">
    <property type="entry name" value="F-box"/>
    <property type="match status" value="1"/>
</dbReference>
<dbReference type="SUPFAM" id="SSF50998">
    <property type="entry name" value="Quinoprotein alcohol dehydrogenase-like"/>
    <property type="match status" value="1"/>
</dbReference>
<proteinExistence type="predicted"/>
<feature type="region of interest" description="Disordered" evidence="1">
    <location>
        <begin position="1"/>
        <end position="34"/>
    </location>
</feature>
<feature type="compositionally biased region" description="Low complexity" evidence="1">
    <location>
        <begin position="1"/>
        <end position="27"/>
    </location>
</feature>
<dbReference type="Pfam" id="PF08268">
    <property type="entry name" value="FBA_3"/>
    <property type="match status" value="1"/>
</dbReference>
<protein>
    <recommendedName>
        <fullName evidence="2">F-box domain-containing protein</fullName>
    </recommendedName>
</protein>
<dbReference type="AlphaFoldDB" id="A0A3B6SN08"/>
<dbReference type="OMA" id="CMLLPEV"/>
<keyword evidence="4" id="KW-1185">Reference proteome</keyword>
<dbReference type="InterPro" id="IPR036047">
    <property type="entry name" value="F-box-like_dom_sf"/>
</dbReference>
<dbReference type="InterPro" id="IPR017451">
    <property type="entry name" value="F-box-assoc_interact_dom"/>
</dbReference>
<organism evidence="3">
    <name type="scientific">Triticum aestivum</name>
    <name type="common">Wheat</name>
    <dbReference type="NCBI Taxonomy" id="4565"/>
    <lineage>
        <taxon>Eukaryota</taxon>
        <taxon>Viridiplantae</taxon>
        <taxon>Streptophyta</taxon>
        <taxon>Embryophyta</taxon>
        <taxon>Tracheophyta</taxon>
        <taxon>Spermatophyta</taxon>
        <taxon>Magnoliopsida</taxon>
        <taxon>Liliopsida</taxon>
        <taxon>Poales</taxon>
        <taxon>Poaceae</taxon>
        <taxon>BOP clade</taxon>
        <taxon>Pooideae</taxon>
        <taxon>Triticodae</taxon>
        <taxon>Triticeae</taxon>
        <taxon>Triticinae</taxon>
        <taxon>Triticum</taxon>
    </lineage>
</organism>
<dbReference type="SMR" id="A0A3B6SN08"/>
<evidence type="ECO:0000313" key="3">
    <source>
        <dbReference type="EnsemblPlants" id="TraesCS7B02G397900.1.cds1"/>
    </source>
</evidence>
<dbReference type="OrthoDB" id="695600at2759"/>
<dbReference type="SUPFAM" id="SSF81383">
    <property type="entry name" value="F-box domain"/>
    <property type="match status" value="1"/>
</dbReference>
<dbReference type="SMART" id="SM00256">
    <property type="entry name" value="FBOX"/>
    <property type="match status" value="1"/>
</dbReference>
<dbReference type="Gene3D" id="1.20.1280.50">
    <property type="match status" value="1"/>
</dbReference>
<dbReference type="InterPro" id="IPR011047">
    <property type="entry name" value="Quinoprotein_ADH-like_sf"/>
</dbReference>
<name>A0A3B6SN08_WHEAT</name>
<evidence type="ECO:0000259" key="2">
    <source>
        <dbReference type="SMART" id="SM00256"/>
    </source>
</evidence>
<feature type="domain" description="F-box" evidence="2">
    <location>
        <begin position="39"/>
        <end position="79"/>
    </location>
</feature>
<dbReference type="Gramene" id="TraesCS7B02G397900.1">
    <property type="protein sequence ID" value="TraesCS7B02G397900.1.cds1"/>
    <property type="gene ID" value="TraesCS7B02G397900"/>
</dbReference>
<dbReference type="CDD" id="cd22157">
    <property type="entry name" value="F-box_AtFBW1-like"/>
    <property type="match status" value="1"/>
</dbReference>
<sequence>MGISPSSLRPPWSSRRAATKAAPPAATEGGGGTPVRLPLPHDVVFDILSWVPVKSACRFKSVCREWRALINDPAFVAAHKARAEPLLAIAADSCDEPSTLRLIDMDGHIIKVIKNSLPILRLVCSSPGNLMCVIGYALGIARVLNLATGEAAVIDLTSNFMGFGRAAPSGAYKIVCVSPGSTEILTVGDGVCWRQAQPLPSSSISYNSRPVVVRGVMYLILVSQLNGDSVICFDLESEEWKGGIRGPPSSERQRCDASLQELNGALCMLLPEVGNIYHGTMSIWLLIDSRKGVWIKVYSIPMDPSAYSLITPLRILGDNGKLLFHVTLSFDEFAVLQIYDPRHRTFTDAPKVLAGDNGGSISLCSLHLDSFLPANV</sequence>
<dbReference type="PANTHER" id="PTHR31111">
    <property type="entry name" value="BNAA05G37150D PROTEIN-RELATED"/>
    <property type="match status" value="1"/>
</dbReference>
<dbReference type="Proteomes" id="UP000019116">
    <property type="component" value="Chromosome 7B"/>
</dbReference>
<dbReference type="InterPro" id="IPR013187">
    <property type="entry name" value="F-box-assoc_dom_typ3"/>
</dbReference>